<name>A0A377IZ40_9PAST</name>
<keyword evidence="5 7" id="KW-0732">Signal</keyword>
<evidence type="ECO:0000256" key="4">
    <source>
        <dbReference type="ARBA" id="ARBA00022448"/>
    </source>
</evidence>
<keyword evidence="6" id="KW-0574">Periplasm</keyword>
<comment type="subcellular location">
    <subcellularLocation>
        <location evidence="1">Periplasm</location>
    </subcellularLocation>
</comment>
<gene>
    <name evidence="8" type="primary">thiB</name>
    <name evidence="8" type="ORF">NCTC13335_01413</name>
</gene>
<organism evidence="8 9">
    <name type="scientific">Haemophilus pittmaniae</name>
    <dbReference type="NCBI Taxonomy" id="249188"/>
    <lineage>
        <taxon>Bacteria</taxon>
        <taxon>Pseudomonadati</taxon>
        <taxon>Pseudomonadota</taxon>
        <taxon>Gammaproteobacteria</taxon>
        <taxon>Pasteurellales</taxon>
        <taxon>Pasteurellaceae</taxon>
        <taxon>Haemophilus</taxon>
    </lineage>
</organism>
<feature type="signal peptide" evidence="7">
    <location>
        <begin position="1"/>
        <end position="22"/>
    </location>
</feature>
<proteinExistence type="inferred from homology"/>
<evidence type="ECO:0000313" key="8">
    <source>
        <dbReference type="EMBL" id="STO93531.1"/>
    </source>
</evidence>
<keyword evidence="9" id="KW-1185">Reference proteome</keyword>
<dbReference type="PANTHER" id="PTHR30006:SF3">
    <property type="entry name" value="THIAMINE-BINDING PERIPLASMIC PROTEIN"/>
    <property type="match status" value="1"/>
</dbReference>
<dbReference type="GO" id="GO:0030976">
    <property type="term" value="F:thiamine pyrophosphate binding"/>
    <property type="evidence" value="ECO:0007669"/>
    <property type="project" value="TreeGrafter"/>
</dbReference>
<dbReference type="InterPro" id="IPR006059">
    <property type="entry name" value="SBP"/>
</dbReference>
<dbReference type="GO" id="GO:0030975">
    <property type="term" value="F:thiamine binding"/>
    <property type="evidence" value="ECO:0007669"/>
    <property type="project" value="InterPro"/>
</dbReference>
<dbReference type="Proteomes" id="UP000255264">
    <property type="component" value="Unassembled WGS sequence"/>
</dbReference>
<dbReference type="OrthoDB" id="8013425at2"/>
<comment type="similarity">
    <text evidence="2">Belongs to the bacterial solute-binding protein 1 family.</text>
</comment>
<dbReference type="InterPro" id="IPR005948">
    <property type="entry name" value="ThiB-like"/>
</dbReference>
<dbReference type="GO" id="GO:0015888">
    <property type="term" value="P:thiamine transport"/>
    <property type="evidence" value="ECO:0007669"/>
    <property type="project" value="InterPro"/>
</dbReference>
<evidence type="ECO:0000256" key="1">
    <source>
        <dbReference type="ARBA" id="ARBA00004418"/>
    </source>
</evidence>
<dbReference type="SUPFAM" id="SSF53850">
    <property type="entry name" value="Periplasmic binding protein-like II"/>
    <property type="match status" value="1"/>
</dbReference>
<accession>A0A377IZ40</accession>
<protein>
    <recommendedName>
        <fullName evidence="3">Thiamine-binding periplasmic protein</fullName>
    </recommendedName>
</protein>
<evidence type="ECO:0000256" key="7">
    <source>
        <dbReference type="SAM" id="SignalP"/>
    </source>
</evidence>
<dbReference type="GO" id="GO:0030288">
    <property type="term" value="C:outer membrane-bounded periplasmic space"/>
    <property type="evidence" value="ECO:0007669"/>
    <property type="project" value="InterPro"/>
</dbReference>
<evidence type="ECO:0000256" key="5">
    <source>
        <dbReference type="ARBA" id="ARBA00022729"/>
    </source>
</evidence>
<evidence type="ECO:0000313" key="9">
    <source>
        <dbReference type="Proteomes" id="UP000255264"/>
    </source>
</evidence>
<keyword evidence="4" id="KW-0813">Transport</keyword>
<evidence type="ECO:0000256" key="3">
    <source>
        <dbReference type="ARBA" id="ARBA00019815"/>
    </source>
</evidence>
<dbReference type="Gene3D" id="3.40.190.10">
    <property type="entry name" value="Periplasmic binding protein-like II"/>
    <property type="match status" value="2"/>
</dbReference>
<dbReference type="Pfam" id="PF01547">
    <property type="entry name" value="SBP_bac_1"/>
    <property type="match status" value="1"/>
</dbReference>
<dbReference type="EMBL" id="UGHS01000004">
    <property type="protein sequence ID" value="STO93531.1"/>
    <property type="molecule type" value="Genomic_DNA"/>
</dbReference>
<dbReference type="RefSeq" id="WP_115003236.1">
    <property type="nucleotide sequence ID" value="NZ_UGHS01000004.1"/>
</dbReference>
<evidence type="ECO:0000256" key="6">
    <source>
        <dbReference type="ARBA" id="ARBA00022764"/>
    </source>
</evidence>
<evidence type="ECO:0000256" key="2">
    <source>
        <dbReference type="ARBA" id="ARBA00008520"/>
    </source>
</evidence>
<sequence>MKNLKKLSVLLTVSILPFQSFAAQPQPLNVYTYDSFSADWGAGPQIKSAFEKAYPQCQVNYTSFDNNGTLFNRVRLEGKKLKADIVLGLDQHQIDEAEKLAVFVPNKVDLNALALPLKWQNKTFLPYDFAEYAFIYDKNKLANPPKSFQELINNQELKILYQDPRTSSIGRGLLLWLNQVYPNPEEAAQAWQTLQKHTVTVTKGWTEAYGAFLKGEGDLVLSENTSPIYHRLAENKTHYAATDFPEGGVLQIEVVAKTQNAPAECSDAFLSFLLTPQAQADLAKKNVMLPVIKTTIEPHIDALAEQTRNAKIFDTSKIDGAELKKLINQWQKALSQ</sequence>
<dbReference type="NCBIfam" id="TIGR01254">
    <property type="entry name" value="sfuA"/>
    <property type="match status" value="1"/>
</dbReference>
<dbReference type="NCBIfam" id="TIGR01276">
    <property type="entry name" value="thiB"/>
    <property type="match status" value="1"/>
</dbReference>
<feature type="chain" id="PRO_5016581514" description="Thiamine-binding periplasmic protein" evidence="7">
    <location>
        <begin position="23"/>
        <end position="336"/>
    </location>
</feature>
<dbReference type="PANTHER" id="PTHR30006">
    <property type="entry name" value="THIAMINE-BINDING PERIPLASMIC PROTEIN-RELATED"/>
    <property type="match status" value="1"/>
</dbReference>
<dbReference type="InterPro" id="IPR005967">
    <property type="entry name" value="ThiB"/>
</dbReference>
<dbReference type="AlphaFoldDB" id="A0A377IZ40"/>
<reference evidence="8 9" key="1">
    <citation type="submission" date="2018-06" db="EMBL/GenBank/DDBJ databases">
        <authorList>
            <consortium name="Pathogen Informatics"/>
            <person name="Doyle S."/>
        </authorList>
    </citation>
    <scope>NUCLEOTIDE SEQUENCE [LARGE SCALE GENOMIC DNA]</scope>
    <source>
        <strain evidence="8 9">NCTC13335</strain>
    </source>
</reference>